<gene>
    <name evidence="2" type="ORF">BSTOLATCC_MIC15561</name>
</gene>
<name>A0AAU9J2Z9_9CILI</name>
<protein>
    <submittedName>
        <fullName evidence="2">Uncharacterized protein</fullName>
    </submittedName>
</protein>
<dbReference type="EMBL" id="CAJZBQ010000015">
    <property type="protein sequence ID" value="CAG9316121.1"/>
    <property type="molecule type" value="Genomic_DNA"/>
</dbReference>
<feature type="compositionally biased region" description="Basic and acidic residues" evidence="1">
    <location>
        <begin position="234"/>
        <end position="247"/>
    </location>
</feature>
<reference evidence="2" key="1">
    <citation type="submission" date="2021-09" db="EMBL/GenBank/DDBJ databases">
        <authorList>
            <consortium name="AG Swart"/>
            <person name="Singh M."/>
            <person name="Singh A."/>
            <person name="Seah K."/>
            <person name="Emmerich C."/>
        </authorList>
    </citation>
    <scope>NUCLEOTIDE SEQUENCE</scope>
    <source>
        <strain evidence="2">ATCC30299</strain>
    </source>
</reference>
<accession>A0AAU9J2Z9</accession>
<dbReference type="AlphaFoldDB" id="A0AAU9J2Z9"/>
<evidence type="ECO:0000313" key="2">
    <source>
        <dbReference type="EMBL" id="CAG9316121.1"/>
    </source>
</evidence>
<proteinExistence type="predicted"/>
<dbReference type="Proteomes" id="UP001162131">
    <property type="component" value="Unassembled WGS sequence"/>
</dbReference>
<feature type="region of interest" description="Disordered" evidence="1">
    <location>
        <begin position="224"/>
        <end position="266"/>
    </location>
</feature>
<comment type="caution">
    <text evidence="2">The sequence shown here is derived from an EMBL/GenBank/DDBJ whole genome shotgun (WGS) entry which is preliminary data.</text>
</comment>
<evidence type="ECO:0000256" key="1">
    <source>
        <dbReference type="SAM" id="MobiDB-lite"/>
    </source>
</evidence>
<evidence type="ECO:0000313" key="3">
    <source>
        <dbReference type="Proteomes" id="UP001162131"/>
    </source>
</evidence>
<keyword evidence="3" id="KW-1185">Reference proteome</keyword>
<feature type="compositionally biased region" description="Basic residues" evidence="1">
    <location>
        <begin position="257"/>
        <end position="266"/>
    </location>
</feature>
<organism evidence="2 3">
    <name type="scientific">Blepharisma stoltei</name>
    <dbReference type="NCBI Taxonomy" id="1481888"/>
    <lineage>
        <taxon>Eukaryota</taxon>
        <taxon>Sar</taxon>
        <taxon>Alveolata</taxon>
        <taxon>Ciliophora</taxon>
        <taxon>Postciliodesmatophora</taxon>
        <taxon>Heterotrichea</taxon>
        <taxon>Heterotrichida</taxon>
        <taxon>Blepharismidae</taxon>
        <taxon>Blepharisma</taxon>
    </lineage>
</organism>
<sequence>MNSNISNPFRPKNKQIHVLHRRKPRLIYGNRPLMYDKSTQTNKQISLKNISFTSLQDARDKIKATKLNAKNQFLCHTDAPSSNKNANRGRSLSEQYDRVDNFNENIDENVEKDKENQLEVEKSVKFEETPNVAKKINSHEKRVTICTSVTEIHDDAEYEYESSILKTGSSRTNRTKDASLTPFNFTHLTSQDTDHKSSDINTENSLAKIEFVTPQSNSVVLSETSSILSSETPRQLDEESSLKRKCSDFPSTDPKDMKRRKLNAKH</sequence>